<accession>D1C550</accession>
<dbReference type="eggNOG" id="COG1071">
    <property type="taxonomic scope" value="Bacteria"/>
</dbReference>
<dbReference type="PANTHER" id="PTHR11516:SF60">
    <property type="entry name" value="PYRUVATE DEHYDROGENASE E1 COMPONENT SUBUNIT ALPHA"/>
    <property type="match status" value="1"/>
</dbReference>
<organism evidence="10 11">
    <name type="scientific">Sphaerobacter thermophilus (strain ATCC 49802 / DSM 20745 / KCCM 41009 / NCIMB 13125 / S 6022)</name>
    <dbReference type="NCBI Taxonomy" id="479434"/>
    <lineage>
        <taxon>Bacteria</taxon>
        <taxon>Pseudomonadati</taxon>
        <taxon>Thermomicrobiota</taxon>
        <taxon>Thermomicrobia</taxon>
        <taxon>Sphaerobacterales</taxon>
        <taxon>Sphaerobacterineae</taxon>
        <taxon>Sphaerobacteraceae</taxon>
        <taxon>Sphaerobacter</taxon>
    </lineage>
</organism>
<comment type="function">
    <text evidence="8">The pyruvate dehydrogenase complex catalyzes the overall conversion of pyruvate to acetyl-CoA and CO(2).</text>
</comment>
<gene>
    <name evidence="8" type="primary">pdhA</name>
    <name evidence="10" type="ordered locus">Sthe_1935</name>
</gene>
<evidence type="ECO:0000256" key="8">
    <source>
        <dbReference type="RuleBase" id="RU361139"/>
    </source>
</evidence>
<evidence type="ECO:0000313" key="10">
    <source>
        <dbReference type="EMBL" id="ACZ39367.1"/>
    </source>
</evidence>
<dbReference type="InterPro" id="IPR001017">
    <property type="entry name" value="DH_E1"/>
</dbReference>
<dbReference type="NCBIfam" id="TIGR03182">
    <property type="entry name" value="PDH_E1_alph_y"/>
    <property type="match status" value="1"/>
</dbReference>
<proteinExistence type="predicted"/>
<dbReference type="AlphaFoldDB" id="D1C550"/>
<dbReference type="KEGG" id="sti:Sthe_1935"/>
<feature type="domain" description="Dehydrogenase E1 component" evidence="9">
    <location>
        <begin position="24"/>
        <end position="321"/>
    </location>
</feature>
<keyword evidence="5 8" id="KW-0560">Oxidoreductase</keyword>
<sequence>MTSPDGSRTKDLTLGKDDLLHLYRQMVAIRKFEERAAEQYAHGKIGGFLHLYIGEEAIAVGAIDAMEERDHVVTHYRDHGYAIALGTDPRLLMAELFGRSTGVAGGRGGSMHFADAERNFWGGYAIVAGHLPIAAGLALASQYLEQDYVVLCFFGDGATNNGAFHEALNFASLWKLPVLFICENNQYGMGTAVEYASAVREMAKKATAYDIPSERIDGQDVLEVREAVKKALDHCRAGNGPYFIEAMTYRFRGHSMADPEAYRTKEEVEKWRQEDPILRFRGKLLAEGVATEDELNAIDSEVDAQMEEAVRFADESPVPDPSTLTKHVYTEPVAVR</sequence>
<reference evidence="11" key="1">
    <citation type="submission" date="2009-11" db="EMBL/GenBank/DDBJ databases">
        <title>The complete chromosome 1 of Sphaerobacter thermophilus DSM 20745.</title>
        <authorList>
            <person name="Lucas S."/>
            <person name="Copeland A."/>
            <person name="Lapidus A."/>
            <person name="Glavina del Rio T."/>
            <person name="Dalin E."/>
            <person name="Tice H."/>
            <person name="Bruce D."/>
            <person name="Goodwin L."/>
            <person name="Pitluck S."/>
            <person name="Kyrpides N."/>
            <person name="Mavromatis K."/>
            <person name="Ivanova N."/>
            <person name="Mikhailova N."/>
            <person name="LaButti K.M."/>
            <person name="Clum A."/>
            <person name="Sun H.I."/>
            <person name="Brettin T."/>
            <person name="Detter J.C."/>
            <person name="Han C."/>
            <person name="Larimer F."/>
            <person name="Land M."/>
            <person name="Hauser L."/>
            <person name="Markowitz V."/>
            <person name="Cheng J.F."/>
            <person name="Hugenholtz P."/>
            <person name="Woyke T."/>
            <person name="Wu D."/>
            <person name="Steenblock K."/>
            <person name="Schneider S."/>
            <person name="Pukall R."/>
            <person name="Goeker M."/>
            <person name="Klenk H.P."/>
            <person name="Eisen J.A."/>
        </authorList>
    </citation>
    <scope>NUCLEOTIDE SEQUENCE [LARGE SCALE GENOMIC DNA]</scope>
    <source>
        <strain evidence="11">ATCC 49802 / DSM 20745 / S 6022</strain>
    </source>
</reference>
<evidence type="ECO:0000256" key="1">
    <source>
        <dbReference type="ARBA" id="ARBA00001964"/>
    </source>
</evidence>
<evidence type="ECO:0000259" key="9">
    <source>
        <dbReference type="Pfam" id="PF00676"/>
    </source>
</evidence>
<dbReference type="Gene3D" id="3.40.50.970">
    <property type="match status" value="1"/>
</dbReference>
<evidence type="ECO:0000256" key="6">
    <source>
        <dbReference type="ARBA" id="ARBA00023052"/>
    </source>
</evidence>
<keyword evidence="7 8" id="KW-0670">Pyruvate</keyword>
<dbReference type="PANTHER" id="PTHR11516">
    <property type="entry name" value="PYRUVATE DEHYDROGENASE E1 COMPONENT, ALPHA SUBUNIT BACTERIAL AND ORGANELLAR"/>
    <property type="match status" value="1"/>
</dbReference>
<dbReference type="InterPro" id="IPR017597">
    <property type="entry name" value="Pyrv_DH_E1_asu_subgrp-y"/>
</dbReference>
<dbReference type="HOGENOM" id="CLU_029393_5_0_0"/>
<reference evidence="10 11" key="2">
    <citation type="journal article" date="2010" name="Stand. Genomic Sci.">
        <title>Complete genome sequence of Desulfohalobium retbaense type strain (HR(100)).</title>
        <authorList>
            <person name="Spring S."/>
            <person name="Nolan M."/>
            <person name="Lapidus A."/>
            <person name="Glavina Del Rio T."/>
            <person name="Copeland A."/>
            <person name="Tice H."/>
            <person name="Cheng J.F."/>
            <person name="Lucas S."/>
            <person name="Land M."/>
            <person name="Chen F."/>
            <person name="Bruce D."/>
            <person name="Goodwin L."/>
            <person name="Pitluck S."/>
            <person name="Ivanova N."/>
            <person name="Mavromatis K."/>
            <person name="Mikhailova N."/>
            <person name="Pati A."/>
            <person name="Chen A."/>
            <person name="Palaniappan K."/>
            <person name="Hauser L."/>
            <person name="Chang Y.J."/>
            <person name="Jeffries C.D."/>
            <person name="Munk C."/>
            <person name="Kiss H."/>
            <person name="Chain P."/>
            <person name="Han C."/>
            <person name="Brettin T."/>
            <person name="Detter J.C."/>
            <person name="Schuler E."/>
            <person name="Goker M."/>
            <person name="Rohde M."/>
            <person name="Bristow J."/>
            <person name="Eisen J.A."/>
            <person name="Markowitz V."/>
            <person name="Hugenholtz P."/>
            <person name="Kyrpides N.C."/>
            <person name="Klenk H.P."/>
        </authorList>
    </citation>
    <scope>NUCLEOTIDE SEQUENCE [LARGE SCALE GENOMIC DNA]</scope>
    <source>
        <strain evidence="11">ATCC 49802 / DSM 20745 / S 6022</strain>
    </source>
</reference>
<evidence type="ECO:0000256" key="7">
    <source>
        <dbReference type="ARBA" id="ARBA00023317"/>
    </source>
</evidence>
<dbReference type="Pfam" id="PF00676">
    <property type="entry name" value="E1_dh"/>
    <property type="match status" value="1"/>
</dbReference>
<keyword evidence="11" id="KW-1185">Reference proteome</keyword>
<dbReference type="InterPro" id="IPR050642">
    <property type="entry name" value="PDH_E1_Alpha_Subunit"/>
</dbReference>
<evidence type="ECO:0000256" key="2">
    <source>
        <dbReference type="ARBA" id="ARBA00011870"/>
    </source>
</evidence>
<dbReference type="EC" id="1.2.4.1" evidence="3 8"/>
<dbReference type="FunFam" id="3.40.50.970:FF:000013">
    <property type="entry name" value="Pyruvate dehydrogenase E1 component subunit alpha"/>
    <property type="match status" value="1"/>
</dbReference>
<protein>
    <recommendedName>
        <fullName evidence="4 8">Pyruvate dehydrogenase E1 component subunit alpha</fullName>
        <ecNumber evidence="3 8">1.2.4.1</ecNumber>
    </recommendedName>
</protein>
<dbReference type="STRING" id="479434.Sthe_1935"/>
<dbReference type="GO" id="GO:0006086">
    <property type="term" value="P:pyruvate decarboxylation to acetyl-CoA"/>
    <property type="evidence" value="ECO:0007669"/>
    <property type="project" value="InterPro"/>
</dbReference>
<name>D1C550_SPHTD</name>
<dbReference type="CDD" id="cd02000">
    <property type="entry name" value="TPP_E1_PDC_ADC_BCADC"/>
    <property type="match status" value="1"/>
</dbReference>
<evidence type="ECO:0000256" key="5">
    <source>
        <dbReference type="ARBA" id="ARBA00023002"/>
    </source>
</evidence>
<dbReference type="SUPFAM" id="SSF52518">
    <property type="entry name" value="Thiamin diphosphate-binding fold (THDP-binding)"/>
    <property type="match status" value="1"/>
</dbReference>
<dbReference type="InParanoid" id="D1C550"/>
<evidence type="ECO:0000256" key="3">
    <source>
        <dbReference type="ARBA" id="ARBA00012281"/>
    </source>
</evidence>
<dbReference type="InterPro" id="IPR029061">
    <property type="entry name" value="THDP-binding"/>
</dbReference>
<keyword evidence="6 8" id="KW-0786">Thiamine pyrophosphate</keyword>
<comment type="cofactor">
    <cofactor evidence="1 8">
        <name>thiamine diphosphate</name>
        <dbReference type="ChEBI" id="CHEBI:58937"/>
    </cofactor>
</comment>
<evidence type="ECO:0000313" key="11">
    <source>
        <dbReference type="Proteomes" id="UP000002027"/>
    </source>
</evidence>
<dbReference type="EMBL" id="CP001823">
    <property type="protein sequence ID" value="ACZ39367.1"/>
    <property type="molecule type" value="Genomic_DNA"/>
</dbReference>
<dbReference type="RefSeq" id="WP_012872413.1">
    <property type="nucleotide sequence ID" value="NC_013523.1"/>
</dbReference>
<dbReference type="Proteomes" id="UP000002027">
    <property type="component" value="Chromosome 1"/>
</dbReference>
<comment type="catalytic activity">
    <reaction evidence="8">
        <text>N(6)-[(R)-lipoyl]-L-lysyl-[protein] + pyruvate + H(+) = N(6)-[(R)-S(8)-acetyldihydrolipoyl]-L-lysyl-[protein] + CO2</text>
        <dbReference type="Rhea" id="RHEA:19189"/>
        <dbReference type="Rhea" id="RHEA-COMP:10474"/>
        <dbReference type="Rhea" id="RHEA-COMP:10478"/>
        <dbReference type="ChEBI" id="CHEBI:15361"/>
        <dbReference type="ChEBI" id="CHEBI:15378"/>
        <dbReference type="ChEBI" id="CHEBI:16526"/>
        <dbReference type="ChEBI" id="CHEBI:83099"/>
        <dbReference type="ChEBI" id="CHEBI:83111"/>
        <dbReference type="EC" id="1.2.4.1"/>
    </reaction>
</comment>
<dbReference type="GO" id="GO:0004739">
    <property type="term" value="F:pyruvate dehydrogenase (acetyl-transferring) activity"/>
    <property type="evidence" value="ECO:0007669"/>
    <property type="project" value="UniProtKB-UniRule"/>
</dbReference>
<evidence type="ECO:0000256" key="4">
    <source>
        <dbReference type="ARBA" id="ARBA00014159"/>
    </source>
</evidence>
<comment type="subunit">
    <text evidence="2 8">Heterodimer of an alpha and a beta chain.</text>
</comment>